<dbReference type="AlphaFoldDB" id="A0AA38VXN6"/>
<feature type="compositionally biased region" description="Basic and acidic residues" evidence="1">
    <location>
        <begin position="113"/>
        <end position="128"/>
    </location>
</feature>
<feature type="compositionally biased region" description="Low complexity" evidence="1">
    <location>
        <begin position="100"/>
        <end position="112"/>
    </location>
</feature>
<feature type="compositionally biased region" description="Basic and acidic residues" evidence="1">
    <location>
        <begin position="265"/>
        <end position="275"/>
    </location>
</feature>
<comment type="caution">
    <text evidence="2">The sequence shown here is derived from an EMBL/GenBank/DDBJ whole genome shotgun (WGS) entry which is preliminary data.</text>
</comment>
<feature type="region of interest" description="Disordered" evidence="1">
    <location>
        <begin position="219"/>
        <end position="277"/>
    </location>
</feature>
<feature type="compositionally biased region" description="Polar residues" evidence="1">
    <location>
        <begin position="254"/>
        <end position="264"/>
    </location>
</feature>
<dbReference type="Proteomes" id="UP001174694">
    <property type="component" value="Unassembled WGS sequence"/>
</dbReference>
<feature type="compositionally biased region" description="Basic and acidic residues" evidence="1">
    <location>
        <begin position="484"/>
        <end position="496"/>
    </location>
</feature>
<accession>A0AA38VXN6</accession>
<feature type="region of interest" description="Disordered" evidence="1">
    <location>
        <begin position="89"/>
        <end position="183"/>
    </location>
</feature>
<dbReference type="EMBL" id="JANBVO010000001">
    <property type="protein sequence ID" value="KAJ9157704.1"/>
    <property type="molecule type" value="Genomic_DNA"/>
</dbReference>
<evidence type="ECO:0000313" key="2">
    <source>
        <dbReference type="EMBL" id="KAJ9157704.1"/>
    </source>
</evidence>
<feature type="region of interest" description="Disordered" evidence="1">
    <location>
        <begin position="468"/>
        <end position="496"/>
    </location>
</feature>
<protein>
    <submittedName>
        <fullName evidence="2">Uncharacterized protein</fullName>
    </submittedName>
</protein>
<keyword evidence="3" id="KW-1185">Reference proteome</keyword>
<gene>
    <name evidence="2" type="ORF">NKR23_g665</name>
</gene>
<name>A0AA38VXN6_9PEZI</name>
<sequence length="496" mass="53963">MCLRTFHFLACGHGERVHVRCAAVREEERRAAGRCCGLFPRLPDKRVCQEQEVVNVPGVCPLCAGSEVHRQRELRAVWESYGAREQAAAARGGGGGAGKGPSAAASAAGYRAAEQRDEGSGRREEERVYYYSRSGASSAASAASPVPDNTQRGRQNSRRAEGREHHRRHAESGDGAPSKKSAQEGFALVDVLGGKYRVEKWRPETGPPVHIGRAQAIELQAVPRRHASQTGRPSRSQSEISRRRQTGMPRYRSESQGAGPSGSRSEQRGQEDNKRERRKAWFQFDRDFPHGYDVLHTEGTGLICGIQAIVSSFQSRELTLMTAGPTEADLLDIVRHGKTAEISKATGREEDFDRTFTDDQLAEVLRAWGRYRGLKLRLGVMVAGVGPHLHGFEESNDAATSATIWIYHNGRADRLAHYSGMTRAAALVGQEETTAGAPHEGGSSAGGAQPAHVSRFREHLAFDEVSLASQEGGGNAAQVSPLSSKHDLSLGQHHED</sequence>
<reference evidence="2" key="1">
    <citation type="submission" date="2022-07" db="EMBL/GenBank/DDBJ databases">
        <title>Fungi with potential for degradation of polypropylene.</title>
        <authorList>
            <person name="Gostincar C."/>
        </authorList>
    </citation>
    <scope>NUCLEOTIDE SEQUENCE</scope>
    <source>
        <strain evidence="2">EXF-13308</strain>
    </source>
</reference>
<organism evidence="2 3">
    <name type="scientific">Pleurostoma richardsiae</name>
    <dbReference type="NCBI Taxonomy" id="41990"/>
    <lineage>
        <taxon>Eukaryota</taxon>
        <taxon>Fungi</taxon>
        <taxon>Dikarya</taxon>
        <taxon>Ascomycota</taxon>
        <taxon>Pezizomycotina</taxon>
        <taxon>Sordariomycetes</taxon>
        <taxon>Sordariomycetidae</taxon>
        <taxon>Calosphaeriales</taxon>
        <taxon>Pleurostomataceae</taxon>
        <taxon>Pleurostoma</taxon>
    </lineage>
</organism>
<evidence type="ECO:0000313" key="3">
    <source>
        <dbReference type="Proteomes" id="UP001174694"/>
    </source>
</evidence>
<feature type="compositionally biased region" description="Low complexity" evidence="1">
    <location>
        <begin position="129"/>
        <end position="144"/>
    </location>
</feature>
<evidence type="ECO:0000256" key="1">
    <source>
        <dbReference type="SAM" id="MobiDB-lite"/>
    </source>
</evidence>
<proteinExistence type="predicted"/>